<feature type="coiled-coil region" evidence="1">
    <location>
        <begin position="4"/>
        <end position="80"/>
    </location>
</feature>
<organism evidence="2 3">
    <name type="scientific">Actinia tenebrosa</name>
    <name type="common">Australian red waratah sea anemone</name>
    <dbReference type="NCBI Taxonomy" id="6105"/>
    <lineage>
        <taxon>Eukaryota</taxon>
        <taxon>Metazoa</taxon>
        <taxon>Cnidaria</taxon>
        <taxon>Anthozoa</taxon>
        <taxon>Hexacorallia</taxon>
        <taxon>Actiniaria</taxon>
        <taxon>Actiniidae</taxon>
        <taxon>Actinia</taxon>
    </lineage>
</organism>
<dbReference type="AlphaFoldDB" id="A0A6P8HUG0"/>
<feature type="coiled-coil region" evidence="1">
    <location>
        <begin position="169"/>
        <end position="227"/>
    </location>
</feature>
<protein>
    <submittedName>
        <fullName evidence="3">Uncharacterized protein LOC116292993</fullName>
    </submittedName>
</protein>
<dbReference type="RefSeq" id="XP_031556232.1">
    <property type="nucleotide sequence ID" value="XM_031700372.1"/>
</dbReference>
<keyword evidence="2" id="KW-1185">Reference proteome</keyword>
<dbReference type="GeneID" id="116292993"/>
<evidence type="ECO:0000313" key="3">
    <source>
        <dbReference type="RefSeq" id="XP_031556232.1"/>
    </source>
</evidence>
<evidence type="ECO:0000313" key="2">
    <source>
        <dbReference type="Proteomes" id="UP000515163"/>
    </source>
</evidence>
<feature type="non-terminal residue" evidence="3">
    <location>
        <position position="233"/>
    </location>
</feature>
<dbReference type="FunCoup" id="A0A6P8HUG0">
    <property type="interactions" value="2"/>
</dbReference>
<proteinExistence type="predicted"/>
<dbReference type="KEGG" id="aten:116292993"/>
<sequence length="233" mass="27565">MLERLETLNEKVALEKRVEGLQETLRVKEAEYVRQTRLLTNAERQFSHQDARMEEMVKQLDQALRARDNAERELEEARRTHTPTAVLEETLRERESSYQRRLLELGKSKDEDISTIRREVEKTLDERDAARRAFHLALQDLNMSQEEVKDLQTTMEGSLVERRQLVAEIKIKEEQIQQRTSAIEDLERNISEKQEIIADLSRPEEEREAARREAEALREEVAELRAEKDKMEK</sequence>
<name>A0A6P8HUG0_ACTTE</name>
<dbReference type="Proteomes" id="UP000515163">
    <property type="component" value="Unplaced"/>
</dbReference>
<gene>
    <name evidence="3" type="primary">LOC116292993</name>
</gene>
<keyword evidence="1" id="KW-0175">Coiled coil</keyword>
<evidence type="ECO:0000256" key="1">
    <source>
        <dbReference type="SAM" id="Coils"/>
    </source>
</evidence>
<accession>A0A6P8HUG0</accession>
<reference evidence="3" key="1">
    <citation type="submission" date="2025-08" db="UniProtKB">
        <authorList>
            <consortium name="RefSeq"/>
        </authorList>
    </citation>
    <scope>IDENTIFICATION</scope>
    <source>
        <tissue evidence="3">Tentacle</tissue>
    </source>
</reference>
<dbReference type="InParanoid" id="A0A6P8HUG0"/>